<dbReference type="STRING" id="585506.HMPREF0877_1177"/>
<dbReference type="InterPro" id="IPR001647">
    <property type="entry name" value="HTH_TetR"/>
</dbReference>
<sequence length="195" mass="23319">MVNIVKKQMMNYKIMQAFWTLYQQKNLQQISVREIIEQVPCNRSTFYAHFTDIYDLLNQFENHLLPKSSQPSVQKMIISDNIQVSIEQCRWLYSQYKNYYEVLLENKHNTTFRPKLIDFCSEIIKRHLNYPLDKEDFDIDLLVEITANTILTTLIFYMKRTDRPKATAIVNLITEILNNGISEQLQWRLSLKNQT</sequence>
<organism evidence="4 5">
    <name type="scientific">Weissella paramesenteroides ATCC 33313</name>
    <dbReference type="NCBI Taxonomy" id="585506"/>
    <lineage>
        <taxon>Bacteria</taxon>
        <taxon>Bacillati</taxon>
        <taxon>Bacillota</taxon>
        <taxon>Bacilli</taxon>
        <taxon>Lactobacillales</taxon>
        <taxon>Lactobacillaceae</taxon>
        <taxon>Weissella</taxon>
    </lineage>
</organism>
<comment type="caution">
    <text evidence="4">The sequence shown here is derived from an EMBL/GenBank/DDBJ whole genome shotgun (WGS) entry which is preliminary data.</text>
</comment>
<dbReference type="EMBL" id="ACKU01000014">
    <property type="protein sequence ID" value="EER74701.1"/>
    <property type="molecule type" value="Genomic_DNA"/>
</dbReference>
<evidence type="ECO:0000259" key="3">
    <source>
        <dbReference type="PROSITE" id="PS50977"/>
    </source>
</evidence>
<dbReference type="eggNOG" id="COG1309">
    <property type="taxonomic scope" value="Bacteria"/>
</dbReference>
<evidence type="ECO:0000313" key="4">
    <source>
        <dbReference type="EMBL" id="EER74701.1"/>
    </source>
</evidence>
<dbReference type="Proteomes" id="UP000004528">
    <property type="component" value="Unassembled WGS sequence"/>
</dbReference>
<evidence type="ECO:0000256" key="1">
    <source>
        <dbReference type="ARBA" id="ARBA00023125"/>
    </source>
</evidence>
<gene>
    <name evidence="4" type="ORF">HMPREF0877_1177</name>
</gene>
<dbReference type="SMR" id="C5RB32"/>
<dbReference type="Gene3D" id="1.10.357.10">
    <property type="entry name" value="Tetracycline Repressor, domain 2"/>
    <property type="match status" value="1"/>
</dbReference>
<keyword evidence="1 2" id="KW-0238">DNA-binding</keyword>
<dbReference type="AlphaFoldDB" id="C5RB32"/>
<dbReference type="SUPFAM" id="SSF46689">
    <property type="entry name" value="Homeodomain-like"/>
    <property type="match status" value="1"/>
</dbReference>
<dbReference type="PROSITE" id="PS50977">
    <property type="entry name" value="HTH_TETR_2"/>
    <property type="match status" value="1"/>
</dbReference>
<dbReference type="GO" id="GO:0003677">
    <property type="term" value="F:DNA binding"/>
    <property type="evidence" value="ECO:0007669"/>
    <property type="project" value="UniProtKB-UniRule"/>
</dbReference>
<dbReference type="OrthoDB" id="9810250at2"/>
<dbReference type="InterPro" id="IPR009057">
    <property type="entry name" value="Homeodomain-like_sf"/>
</dbReference>
<evidence type="ECO:0000313" key="5">
    <source>
        <dbReference type="Proteomes" id="UP000004528"/>
    </source>
</evidence>
<dbReference type="HOGENOM" id="CLU_087539_0_7_9"/>
<keyword evidence="5" id="KW-1185">Reference proteome</keyword>
<protein>
    <recommendedName>
        <fullName evidence="3">HTH tetR-type domain-containing protein</fullName>
    </recommendedName>
</protein>
<dbReference type="RefSeq" id="WP_002828787.1">
    <property type="nucleotide sequence ID" value="NZ_GG697132.1"/>
</dbReference>
<proteinExistence type="predicted"/>
<accession>C5RB32</accession>
<feature type="domain" description="HTH tetR-type" evidence="3">
    <location>
        <begin position="8"/>
        <end position="68"/>
    </location>
</feature>
<reference evidence="4 5" key="1">
    <citation type="submission" date="2009-04" db="EMBL/GenBank/DDBJ databases">
        <authorList>
            <person name="Qin X."/>
            <person name="Bachman B."/>
            <person name="Battles P."/>
            <person name="Bell A."/>
            <person name="Bess C."/>
            <person name="Bickham C."/>
            <person name="Chaboub L."/>
            <person name="Chen D."/>
            <person name="Coyle M."/>
            <person name="Deiros D.R."/>
            <person name="Dinh H."/>
            <person name="Forbes L."/>
            <person name="Fowler G."/>
            <person name="Francisco L."/>
            <person name="Fu Q."/>
            <person name="Gubbala S."/>
            <person name="Hale W."/>
            <person name="Han Y."/>
            <person name="Hemphill L."/>
            <person name="Highlander S.K."/>
            <person name="Hirani K."/>
            <person name="Hogues M."/>
            <person name="Jackson L."/>
            <person name="Jakkamsetti A."/>
            <person name="Javaid M."/>
            <person name="Jiang H."/>
            <person name="Korchina V."/>
            <person name="Kovar C."/>
            <person name="Lara F."/>
            <person name="Lee S."/>
            <person name="Mata R."/>
            <person name="Mathew T."/>
            <person name="Moen C."/>
            <person name="Morales K."/>
            <person name="Munidasa M."/>
            <person name="Nazareth L."/>
            <person name="Ngo R."/>
            <person name="Nguyen L."/>
            <person name="Okwuonu G."/>
            <person name="Ongeri F."/>
            <person name="Patil S."/>
            <person name="Petrosino J."/>
            <person name="Pham C."/>
            <person name="Pham P."/>
            <person name="Pu L.-L."/>
            <person name="Puazo M."/>
            <person name="Raj R."/>
            <person name="Reid J."/>
            <person name="Rouhana J."/>
            <person name="Saada N."/>
            <person name="Shang Y."/>
            <person name="Simmons D."/>
            <person name="Thornton R."/>
            <person name="Warren J."/>
            <person name="Weissenberger G."/>
            <person name="Zhang J."/>
            <person name="Zhang L."/>
            <person name="Zhou C."/>
            <person name="Zhu D."/>
            <person name="Muzny D."/>
            <person name="Worley K."/>
            <person name="Gibbs R."/>
        </authorList>
    </citation>
    <scope>NUCLEOTIDE SEQUENCE [LARGE SCALE GENOMIC DNA]</scope>
    <source>
        <strain evidence="4 5">ATCC 33313</strain>
    </source>
</reference>
<name>C5RB32_WEIPA</name>
<evidence type="ECO:0000256" key="2">
    <source>
        <dbReference type="PROSITE-ProRule" id="PRU00335"/>
    </source>
</evidence>
<feature type="DNA-binding region" description="H-T-H motif" evidence="2">
    <location>
        <begin position="31"/>
        <end position="50"/>
    </location>
</feature>